<evidence type="ECO:0000313" key="3">
    <source>
        <dbReference type="Proteomes" id="UP000310719"/>
    </source>
</evidence>
<evidence type="ECO:0000256" key="1">
    <source>
        <dbReference type="SAM" id="Phobius"/>
    </source>
</evidence>
<dbReference type="AlphaFoldDB" id="A0A4U9HPH3"/>
<reference evidence="2 3" key="1">
    <citation type="submission" date="2019-05" db="EMBL/GenBank/DDBJ databases">
        <authorList>
            <consortium name="Pathogen Informatics"/>
        </authorList>
    </citation>
    <scope>NUCLEOTIDE SEQUENCE [LARGE SCALE GENOMIC DNA]</scope>
    <source>
        <strain evidence="2 3">NCTC13032</strain>
    </source>
</reference>
<keyword evidence="1" id="KW-1133">Transmembrane helix</keyword>
<feature type="transmembrane region" description="Helical" evidence="1">
    <location>
        <begin position="6"/>
        <end position="32"/>
    </location>
</feature>
<evidence type="ECO:0000313" key="2">
    <source>
        <dbReference type="EMBL" id="VTP66252.1"/>
    </source>
</evidence>
<dbReference type="EMBL" id="LR590464">
    <property type="protein sequence ID" value="VTP66252.1"/>
    <property type="molecule type" value="Genomic_DNA"/>
</dbReference>
<dbReference type="Proteomes" id="UP000310719">
    <property type="component" value="Chromosome"/>
</dbReference>
<accession>A0A4U9HPH3</accession>
<keyword evidence="1" id="KW-0812">Transmembrane</keyword>
<gene>
    <name evidence="2" type="ORF">NCTC13032_02437</name>
</gene>
<name>A0A4U9HPH3_9ENTR</name>
<proteinExistence type="predicted"/>
<protein>
    <submittedName>
        <fullName evidence="2">Uncharacterized protein</fullName>
    </submittedName>
</protein>
<keyword evidence="1" id="KW-0472">Membrane</keyword>
<organism evidence="2 3">
    <name type="scientific">Leclercia adecarboxylata</name>
    <dbReference type="NCBI Taxonomy" id="83655"/>
    <lineage>
        <taxon>Bacteria</taxon>
        <taxon>Pseudomonadati</taxon>
        <taxon>Pseudomonadota</taxon>
        <taxon>Gammaproteobacteria</taxon>
        <taxon>Enterobacterales</taxon>
        <taxon>Enterobacteriaceae</taxon>
        <taxon>Leclercia</taxon>
    </lineage>
</organism>
<sequence length="49" mass="5359">MKTIAIPISLIDCHMSLLALVGVAMMALTPLLHQHFQAFLAREADLPES</sequence>